<keyword evidence="3" id="KW-1185">Reference proteome</keyword>
<dbReference type="Proteomes" id="UP001341840">
    <property type="component" value="Unassembled WGS sequence"/>
</dbReference>
<feature type="compositionally biased region" description="Polar residues" evidence="1">
    <location>
        <begin position="87"/>
        <end position="100"/>
    </location>
</feature>
<reference evidence="2 3" key="1">
    <citation type="journal article" date="2023" name="Plants (Basel)">
        <title>Bridging the Gap: Combining Genomics and Transcriptomics Approaches to Understand Stylosanthes scabra, an Orphan Legume from the Brazilian Caatinga.</title>
        <authorList>
            <person name="Ferreira-Neto J.R.C."/>
            <person name="da Silva M.D."/>
            <person name="Binneck E."/>
            <person name="de Melo N.F."/>
            <person name="da Silva R.H."/>
            <person name="de Melo A.L.T.M."/>
            <person name="Pandolfi V."/>
            <person name="Bustamante F.O."/>
            <person name="Brasileiro-Vidal A.C."/>
            <person name="Benko-Iseppon A.M."/>
        </authorList>
    </citation>
    <scope>NUCLEOTIDE SEQUENCE [LARGE SCALE GENOMIC DNA]</scope>
    <source>
        <tissue evidence="2">Leaves</tissue>
    </source>
</reference>
<feature type="compositionally biased region" description="Basic and acidic residues" evidence="1">
    <location>
        <begin position="53"/>
        <end position="63"/>
    </location>
</feature>
<organism evidence="2 3">
    <name type="scientific">Stylosanthes scabra</name>
    <dbReference type="NCBI Taxonomy" id="79078"/>
    <lineage>
        <taxon>Eukaryota</taxon>
        <taxon>Viridiplantae</taxon>
        <taxon>Streptophyta</taxon>
        <taxon>Embryophyta</taxon>
        <taxon>Tracheophyta</taxon>
        <taxon>Spermatophyta</taxon>
        <taxon>Magnoliopsida</taxon>
        <taxon>eudicotyledons</taxon>
        <taxon>Gunneridae</taxon>
        <taxon>Pentapetalae</taxon>
        <taxon>rosids</taxon>
        <taxon>fabids</taxon>
        <taxon>Fabales</taxon>
        <taxon>Fabaceae</taxon>
        <taxon>Papilionoideae</taxon>
        <taxon>50 kb inversion clade</taxon>
        <taxon>dalbergioids sensu lato</taxon>
        <taxon>Dalbergieae</taxon>
        <taxon>Pterocarpus clade</taxon>
        <taxon>Stylosanthes</taxon>
    </lineage>
</organism>
<feature type="region of interest" description="Disordered" evidence="1">
    <location>
        <begin position="85"/>
        <end position="107"/>
    </location>
</feature>
<evidence type="ECO:0000313" key="3">
    <source>
        <dbReference type="Proteomes" id="UP001341840"/>
    </source>
</evidence>
<feature type="region of interest" description="Disordered" evidence="1">
    <location>
        <begin position="53"/>
        <end position="72"/>
    </location>
</feature>
<proteinExistence type="predicted"/>
<gene>
    <name evidence="2" type="ORF">PIB30_058389</name>
</gene>
<evidence type="ECO:0000313" key="2">
    <source>
        <dbReference type="EMBL" id="MED6221825.1"/>
    </source>
</evidence>
<comment type="caution">
    <text evidence="2">The sequence shown here is derived from an EMBL/GenBank/DDBJ whole genome shotgun (WGS) entry which is preliminary data.</text>
</comment>
<accession>A0ABU6ZIQ5</accession>
<dbReference type="EMBL" id="JASCZI010272350">
    <property type="protein sequence ID" value="MED6221825.1"/>
    <property type="molecule type" value="Genomic_DNA"/>
</dbReference>
<name>A0ABU6ZIQ5_9FABA</name>
<protein>
    <submittedName>
        <fullName evidence="2">Uncharacterized protein</fullName>
    </submittedName>
</protein>
<sequence length="237" mass="27106">MSPSCSCTPLYVPMHGSYARAVSMCELTVGRVALGPICIFKRAPAYFNSCDRTGPKTEPHEPPNRACNRTSGPCARAMARKGKEVASASTPSRIRTTKNSSRGRDEGFPTKRFDSLIHYDRWKTMENRGITHERIIRFPYKEPDFMHDRVEGLSWGFMYNAFPTVNVTMVQEFYGNFSADHQTHVFLQGKRIPFSEEDICRHLGIDIELPPPGEDDMFKATVATEKRANWTWIWSFR</sequence>
<evidence type="ECO:0000256" key="1">
    <source>
        <dbReference type="SAM" id="MobiDB-lite"/>
    </source>
</evidence>